<dbReference type="GO" id="GO:0006357">
    <property type="term" value="P:regulation of transcription by RNA polymerase II"/>
    <property type="evidence" value="ECO:0007669"/>
    <property type="project" value="InterPro"/>
</dbReference>
<reference evidence="7" key="1">
    <citation type="submission" date="2022-07" db="EMBL/GenBank/DDBJ databases">
        <authorList>
            <person name="Trinca V."/>
            <person name="Uliana J.V.C."/>
            <person name="Torres T.T."/>
            <person name="Ward R.J."/>
            <person name="Monesi N."/>
        </authorList>
    </citation>
    <scope>NUCLEOTIDE SEQUENCE</scope>
    <source>
        <strain evidence="7">HSMRA1968</strain>
        <tissue evidence="7">Whole embryos</tissue>
    </source>
</reference>
<comment type="similarity">
    <text evidence="2 6">Belongs to the Mediator complex subunit 20 family.</text>
</comment>
<dbReference type="GO" id="GO:0016592">
    <property type="term" value="C:mediator complex"/>
    <property type="evidence" value="ECO:0007669"/>
    <property type="project" value="InterPro"/>
</dbReference>
<comment type="subunit">
    <text evidence="6">Component of the Mediator complex.</text>
</comment>
<name>A0A9Q0SA19_9DIPT</name>
<keyword evidence="6" id="KW-0010">Activator</keyword>
<comment type="function">
    <text evidence="6">Component of the Mediator complex, a coactivator involved in the regulated transcription of nearly all RNA polymerase II-dependent genes. Mediator functions as a bridge to convey information from gene-specific regulatory proteins to the basal RNA polymerase II transcription machinery. Mediator is recruited to promoters by direct interactions with regulatory proteins and serves as a scaffold for the assembly of a functional preinitiation complex with RNA polymerase II and the general transcription factors.</text>
</comment>
<evidence type="ECO:0000256" key="6">
    <source>
        <dbReference type="RuleBase" id="RU364152"/>
    </source>
</evidence>
<protein>
    <recommendedName>
        <fullName evidence="3 6">Mediator of RNA polymerase II transcription subunit 20</fullName>
    </recommendedName>
    <alternativeName>
        <fullName evidence="5 6">Mediator complex subunit 20</fullName>
    </alternativeName>
</protein>
<accession>A0A9Q0SA19</accession>
<dbReference type="OrthoDB" id="1854899at2759"/>
<evidence type="ECO:0000256" key="4">
    <source>
        <dbReference type="ARBA" id="ARBA00023242"/>
    </source>
</evidence>
<evidence type="ECO:0000256" key="1">
    <source>
        <dbReference type="ARBA" id="ARBA00004123"/>
    </source>
</evidence>
<gene>
    <name evidence="6 7" type="primary">MED20</name>
    <name evidence="7" type="ORF">Bhyg_05079</name>
</gene>
<dbReference type="PANTHER" id="PTHR12465">
    <property type="entry name" value="UBIQUITIN SPECIFIC PROTEASE HOMOLOG 49"/>
    <property type="match status" value="1"/>
</dbReference>
<dbReference type="EMBL" id="WJQU01000001">
    <property type="protein sequence ID" value="KAJ6649838.1"/>
    <property type="molecule type" value="Genomic_DNA"/>
</dbReference>
<keyword evidence="6" id="KW-0805">Transcription regulation</keyword>
<proteinExistence type="inferred from homology"/>
<dbReference type="Pfam" id="PF08612">
    <property type="entry name" value="Med20"/>
    <property type="match status" value="1"/>
</dbReference>
<keyword evidence="4 6" id="KW-0539">Nucleus</keyword>
<evidence type="ECO:0000256" key="3">
    <source>
        <dbReference type="ARBA" id="ARBA00019690"/>
    </source>
</evidence>
<dbReference type="AlphaFoldDB" id="A0A9Q0SA19"/>
<sequence length="222" mass="25069">MGVTILQPFPNLENKTGPSIIDFLSKRVIALGAQQVGHFLVDCETYTSVPQMSVQPKVVHVLHNSEHPASVFSILETGTKQIALVADLLFDLLILKMTPAYTSKKQTKIESKGPRFELGDFVIKLGIVSMSQTFKGVMVEVEYRPCLIPSMCWDLIREFMQGFMGSHVTNIIPPYFTTPSMMAPNQNKQNDIYQPIDTVQQYLEHFSNYRKLSNPPIMGMRN</sequence>
<dbReference type="PANTHER" id="PTHR12465:SF0">
    <property type="entry name" value="MEDIATOR OF RNA POLYMERASE II TRANSCRIPTION SUBUNIT 20"/>
    <property type="match status" value="1"/>
</dbReference>
<keyword evidence="6" id="KW-0804">Transcription</keyword>
<comment type="caution">
    <text evidence="7">The sequence shown here is derived from an EMBL/GenBank/DDBJ whole genome shotgun (WGS) entry which is preliminary data.</text>
</comment>
<dbReference type="InterPro" id="IPR013921">
    <property type="entry name" value="Mediator_Med20"/>
</dbReference>
<dbReference type="Proteomes" id="UP001151699">
    <property type="component" value="Chromosome A"/>
</dbReference>
<organism evidence="7 8">
    <name type="scientific">Pseudolycoriella hygida</name>
    <dbReference type="NCBI Taxonomy" id="35572"/>
    <lineage>
        <taxon>Eukaryota</taxon>
        <taxon>Metazoa</taxon>
        <taxon>Ecdysozoa</taxon>
        <taxon>Arthropoda</taxon>
        <taxon>Hexapoda</taxon>
        <taxon>Insecta</taxon>
        <taxon>Pterygota</taxon>
        <taxon>Neoptera</taxon>
        <taxon>Endopterygota</taxon>
        <taxon>Diptera</taxon>
        <taxon>Nematocera</taxon>
        <taxon>Sciaroidea</taxon>
        <taxon>Sciaridae</taxon>
        <taxon>Pseudolycoriella</taxon>
    </lineage>
</organism>
<evidence type="ECO:0000313" key="8">
    <source>
        <dbReference type="Proteomes" id="UP001151699"/>
    </source>
</evidence>
<dbReference type="GO" id="GO:0003713">
    <property type="term" value="F:transcription coactivator activity"/>
    <property type="evidence" value="ECO:0007669"/>
    <property type="project" value="TreeGrafter"/>
</dbReference>
<evidence type="ECO:0000256" key="5">
    <source>
        <dbReference type="ARBA" id="ARBA00031954"/>
    </source>
</evidence>
<keyword evidence="8" id="KW-1185">Reference proteome</keyword>
<comment type="subcellular location">
    <subcellularLocation>
        <location evidence="1 6">Nucleus</location>
    </subcellularLocation>
</comment>
<evidence type="ECO:0000313" key="7">
    <source>
        <dbReference type="EMBL" id="KAJ6649838.1"/>
    </source>
</evidence>
<evidence type="ECO:0000256" key="2">
    <source>
        <dbReference type="ARBA" id="ARBA00010743"/>
    </source>
</evidence>